<reference evidence="2" key="1">
    <citation type="journal article" date="2015" name="Nature">
        <title>Complex archaea that bridge the gap between prokaryotes and eukaryotes.</title>
        <authorList>
            <person name="Spang A."/>
            <person name="Saw J.H."/>
            <person name="Jorgensen S.L."/>
            <person name="Zaremba-Niedzwiedzka K."/>
            <person name="Martijn J."/>
            <person name="Lind A.E."/>
            <person name="van Eijk R."/>
            <person name="Schleper C."/>
            <person name="Guy L."/>
            <person name="Ettema T.J."/>
        </authorList>
    </citation>
    <scope>NUCLEOTIDE SEQUENCE</scope>
</reference>
<evidence type="ECO:0000313" key="2">
    <source>
        <dbReference type="EMBL" id="KKL20854.1"/>
    </source>
</evidence>
<dbReference type="PROSITE" id="PS50943">
    <property type="entry name" value="HTH_CROC1"/>
    <property type="match status" value="1"/>
</dbReference>
<evidence type="ECO:0000259" key="1">
    <source>
        <dbReference type="PROSITE" id="PS50943"/>
    </source>
</evidence>
<dbReference type="InterPro" id="IPR001387">
    <property type="entry name" value="Cro/C1-type_HTH"/>
</dbReference>
<feature type="domain" description="HTH cro/C1-type" evidence="1">
    <location>
        <begin position="22"/>
        <end position="50"/>
    </location>
</feature>
<proteinExistence type="predicted"/>
<gene>
    <name evidence="2" type="ORF">LCGC14_2451340</name>
</gene>
<dbReference type="AlphaFoldDB" id="A0A0F9BG14"/>
<organism evidence="2">
    <name type="scientific">marine sediment metagenome</name>
    <dbReference type="NCBI Taxonomy" id="412755"/>
    <lineage>
        <taxon>unclassified sequences</taxon>
        <taxon>metagenomes</taxon>
        <taxon>ecological metagenomes</taxon>
    </lineage>
</organism>
<dbReference type="EMBL" id="LAZR01037941">
    <property type="protein sequence ID" value="KKL20854.1"/>
    <property type="molecule type" value="Genomic_DNA"/>
</dbReference>
<accession>A0A0F9BG14</accession>
<protein>
    <recommendedName>
        <fullName evidence="1">HTH cro/C1-type domain-containing protein</fullName>
    </recommendedName>
</protein>
<name>A0A0F9BG14_9ZZZZ</name>
<sequence length="52" mass="5796">IEKYGSAYAFEEANGLQLGITSKWINDRRNPTDEQLKILTEALGKTAEELGL</sequence>
<comment type="caution">
    <text evidence="2">The sequence shown here is derived from an EMBL/GenBank/DDBJ whole genome shotgun (WGS) entry which is preliminary data.</text>
</comment>
<feature type="non-terminal residue" evidence="2">
    <location>
        <position position="1"/>
    </location>
</feature>